<keyword evidence="7" id="KW-1185">Reference proteome</keyword>
<feature type="transmembrane region" description="Helical" evidence="2">
    <location>
        <begin position="305"/>
        <end position="325"/>
    </location>
</feature>
<feature type="transmembrane region" description="Helical" evidence="2">
    <location>
        <begin position="236"/>
        <end position="257"/>
    </location>
</feature>
<dbReference type="InterPro" id="IPR013767">
    <property type="entry name" value="PAS_fold"/>
</dbReference>
<dbReference type="InterPro" id="IPR000160">
    <property type="entry name" value="GGDEF_dom"/>
</dbReference>
<gene>
    <name evidence="6" type="ORF">SAMN05660209_01380</name>
</gene>
<dbReference type="SUPFAM" id="SSF55785">
    <property type="entry name" value="PYP-like sensor domain (PAS domain)"/>
    <property type="match status" value="1"/>
</dbReference>
<feature type="transmembrane region" description="Helical" evidence="2">
    <location>
        <begin position="144"/>
        <end position="161"/>
    </location>
</feature>
<evidence type="ECO:0000256" key="1">
    <source>
        <dbReference type="SAM" id="MobiDB-lite"/>
    </source>
</evidence>
<keyword evidence="2" id="KW-1133">Transmembrane helix</keyword>
<feature type="compositionally biased region" description="Basic and acidic residues" evidence="1">
    <location>
        <begin position="1"/>
        <end position="16"/>
    </location>
</feature>
<keyword evidence="2" id="KW-0472">Membrane</keyword>
<dbReference type="SMART" id="SM00267">
    <property type="entry name" value="GGDEF"/>
    <property type="match status" value="1"/>
</dbReference>
<dbReference type="EMBL" id="FNOT01000003">
    <property type="protein sequence ID" value="SDX82463.1"/>
    <property type="molecule type" value="Genomic_DNA"/>
</dbReference>
<dbReference type="PROSITE" id="PS50112">
    <property type="entry name" value="PAS"/>
    <property type="match status" value="1"/>
</dbReference>
<dbReference type="SUPFAM" id="SSF141868">
    <property type="entry name" value="EAL domain-like"/>
    <property type="match status" value="1"/>
</dbReference>
<dbReference type="CDD" id="cd01949">
    <property type="entry name" value="GGDEF"/>
    <property type="match status" value="1"/>
</dbReference>
<dbReference type="Pfam" id="PF00563">
    <property type="entry name" value="EAL"/>
    <property type="match status" value="1"/>
</dbReference>
<name>A0A1H3EUL3_9ACTN</name>
<dbReference type="InterPro" id="IPR043128">
    <property type="entry name" value="Rev_trsase/Diguanyl_cyclase"/>
</dbReference>
<evidence type="ECO:0000259" key="5">
    <source>
        <dbReference type="PROSITE" id="PS50887"/>
    </source>
</evidence>
<evidence type="ECO:0000313" key="6">
    <source>
        <dbReference type="EMBL" id="SDX82463.1"/>
    </source>
</evidence>
<feature type="transmembrane region" description="Helical" evidence="2">
    <location>
        <begin position="80"/>
        <end position="101"/>
    </location>
</feature>
<dbReference type="PANTHER" id="PTHR44757:SF2">
    <property type="entry name" value="BIOFILM ARCHITECTURE MAINTENANCE PROTEIN MBAA"/>
    <property type="match status" value="1"/>
</dbReference>
<dbReference type="InterPro" id="IPR035919">
    <property type="entry name" value="EAL_sf"/>
</dbReference>
<feature type="domain" description="EAL" evidence="4">
    <location>
        <begin position="675"/>
        <end position="928"/>
    </location>
</feature>
<dbReference type="AlphaFoldDB" id="A0A1H3EUL3"/>
<sequence length="941" mass="96931">MTEDPSKDPSPPEKDPSPPTAHKLAAGPCEGPPRRLGAVPWTGPPRSALRGALPVLVLLGVLAAATAVLELTRSPLTPALVPACLGLGSGAAAVVAARGAARLPGRSARPWRALTAALALLAVGQVLATVRAGADLQFGGVEDVPTLLAVPLAVLAALRLLPPRPRRWPGSRTVLDGLVATLAVAVLGHVLLAALLAGVEGAADGLIAVGYPAVGAVLVGVGLVTVTGVRGARRGAAVWLLTAAVAMAVVAVGGALGRTLGSTAATVVTEQAWLAMLAASVLAVRCDPGEPATPDHDRPIVPLRGLVLASGVASSVLLLLLAGVLTGRAIDPVEAGGGAALVVLTSLRTTLWAADGYRLTQRLVRTEGYFRALVDSGDAVTVVLDGTGRIGWASGAVAAQLGRTDGDLAGRPLADLLDVEGRELVARVAQAVRSGTTRGLLPATVRLRTRDGHWRDVDVTGAAPAGAAPAGDPGPAWRGGLVLHLRDVTARSSSRRELERMAYTDFLTGLPNRARLMAELGDVPAGTDPGCLLLVDLDGFKAVNDVAGHDAGDRLLCEVAETLRAAAREDDVVARLGGDEFAVLVRAGRDEATVLAERLVVLLDRDHRPPAPDGSARGGLVLPVSSSVGVAELRAGGDPAEVVRRADLALRAAKAAGKNCVRTTGEALDRVVDRRARLARDLPDAIADGGLSLELQPVVGLEEGRVLGLEALVRWRHRELGDVPPEEFVGVAEDEGLVVPLQRWVLGTATAVLAPLLAQGHDLQLGVNVSVRHLQAGCLAADVARALAASGVPARRLMLEITESVLVDAEDRVERELAALREAGCLISIDDFGTGHSTLARLSRLPVDVLKMDRDFVARIEEDPRTAAVVASVVQLGRTLGLDVVAEGVETLGQVTALRGLGCRYLQGHLLGRPVPAADLPAVLAAPVADVVRGDELPSHV</sequence>
<feature type="transmembrane region" description="Helical" evidence="2">
    <location>
        <begin position="113"/>
        <end position="132"/>
    </location>
</feature>
<dbReference type="SMART" id="SM00091">
    <property type="entry name" value="PAS"/>
    <property type="match status" value="1"/>
</dbReference>
<feature type="transmembrane region" description="Helical" evidence="2">
    <location>
        <begin position="209"/>
        <end position="229"/>
    </location>
</feature>
<organism evidence="6 7">
    <name type="scientific">Geodermatophilus africanus</name>
    <dbReference type="NCBI Taxonomy" id="1137993"/>
    <lineage>
        <taxon>Bacteria</taxon>
        <taxon>Bacillati</taxon>
        <taxon>Actinomycetota</taxon>
        <taxon>Actinomycetes</taxon>
        <taxon>Geodermatophilales</taxon>
        <taxon>Geodermatophilaceae</taxon>
        <taxon>Geodermatophilus</taxon>
    </lineage>
</organism>
<dbReference type="SUPFAM" id="SSF55073">
    <property type="entry name" value="Nucleotide cyclase"/>
    <property type="match status" value="1"/>
</dbReference>
<dbReference type="Proteomes" id="UP000198921">
    <property type="component" value="Unassembled WGS sequence"/>
</dbReference>
<evidence type="ECO:0000313" key="7">
    <source>
        <dbReference type="Proteomes" id="UP000198921"/>
    </source>
</evidence>
<feature type="transmembrane region" description="Helical" evidence="2">
    <location>
        <begin position="263"/>
        <end position="284"/>
    </location>
</feature>
<feature type="domain" description="PAS" evidence="3">
    <location>
        <begin position="366"/>
        <end position="436"/>
    </location>
</feature>
<dbReference type="CDD" id="cd00130">
    <property type="entry name" value="PAS"/>
    <property type="match status" value="1"/>
</dbReference>
<dbReference type="NCBIfam" id="TIGR00229">
    <property type="entry name" value="sensory_box"/>
    <property type="match status" value="1"/>
</dbReference>
<dbReference type="SMART" id="SM00052">
    <property type="entry name" value="EAL"/>
    <property type="match status" value="1"/>
</dbReference>
<dbReference type="CDD" id="cd01948">
    <property type="entry name" value="EAL"/>
    <property type="match status" value="1"/>
</dbReference>
<dbReference type="GO" id="GO:0006355">
    <property type="term" value="P:regulation of DNA-templated transcription"/>
    <property type="evidence" value="ECO:0007669"/>
    <property type="project" value="InterPro"/>
</dbReference>
<evidence type="ECO:0000259" key="4">
    <source>
        <dbReference type="PROSITE" id="PS50883"/>
    </source>
</evidence>
<evidence type="ECO:0000259" key="3">
    <source>
        <dbReference type="PROSITE" id="PS50112"/>
    </source>
</evidence>
<dbReference type="InterPro" id="IPR052155">
    <property type="entry name" value="Biofilm_reg_signaling"/>
</dbReference>
<protein>
    <submittedName>
        <fullName evidence="6">PAS domain S-box-containing protein/diguanylate cyclase (GGDEF) domain-containing protein</fullName>
    </submittedName>
</protein>
<dbReference type="Gene3D" id="3.30.70.270">
    <property type="match status" value="1"/>
</dbReference>
<dbReference type="Pfam" id="PF00989">
    <property type="entry name" value="PAS"/>
    <property type="match status" value="1"/>
</dbReference>
<dbReference type="InterPro" id="IPR000014">
    <property type="entry name" value="PAS"/>
</dbReference>
<feature type="transmembrane region" description="Helical" evidence="2">
    <location>
        <begin position="51"/>
        <end position="68"/>
    </location>
</feature>
<keyword evidence="2" id="KW-0812">Transmembrane</keyword>
<dbReference type="PROSITE" id="PS50883">
    <property type="entry name" value="EAL"/>
    <property type="match status" value="1"/>
</dbReference>
<accession>A0A1H3EUL3</accession>
<dbReference type="InterPro" id="IPR035965">
    <property type="entry name" value="PAS-like_dom_sf"/>
</dbReference>
<dbReference type="InterPro" id="IPR001633">
    <property type="entry name" value="EAL_dom"/>
</dbReference>
<feature type="region of interest" description="Disordered" evidence="1">
    <location>
        <begin position="1"/>
        <end position="40"/>
    </location>
</feature>
<dbReference type="PANTHER" id="PTHR44757">
    <property type="entry name" value="DIGUANYLATE CYCLASE DGCP"/>
    <property type="match status" value="1"/>
</dbReference>
<dbReference type="STRING" id="1137993.SAMN05660209_01380"/>
<feature type="domain" description="GGDEF" evidence="5">
    <location>
        <begin position="528"/>
        <end position="666"/>
    </location>
</feature>
<reference evidence="7" key="1">
    <citation type="submission" date="2016-10" db="EMBL/GenBank/DDBJ databases">
        <authorList>
            <person name="Varghese N."/>
            <person name="Submissions S."/>
        </authorList>
    </citation>
    <scope>NUCLEOTIDE SEQUENCE [LARGE SCALE GENOMIC DNA]</scope>
    <source>
        <strain evidence="7">DSM 45422</strain>
    </source>
</reference>
<proteinExistence type="predicted"/>
<evidence type="ECO:0000256" key="2">
    <source>
        <dbReference type="SAM" id="Phobius"/>
    </source>
</evidence>
<feature type="transmembrane region" description="Helical" evidence="2">
    <location>
        <begin position="173"/>
        <end position="197"/>
    </location>
</feature>
<dbReference type="Gene3D" id="3.30.450.20">
    <property type="entry name" value="PAS domain"/>
    <property type="match status" value="1"/>
</dbReference>
<dbReference type="Pfam" id="PF00990">
    <property type="entry name" value="GGDEF"/>
    <property type="match status" value="1"/>
</dbReference>
<dbReference type="NCBIfam" id="TIGR00254">
    <property type="entry name" value="GGDEF"/>
    <property type="match status" value="1"/>
</dbReference>
<dbReference type="Gene3D" id="3.20.20.450">
    <property type="entry name" value="EAL domain"/>
    <property type="match status" value="1"/>
</dbReference>
<dbReference type="PROSITE" id="PS50887">
    <property type="entry name" value="GGDEF"/>
    <property type="match status" value="1"/>
</dbReference>
<dbReference type="InterPro" id="IPR029787">
    <property type="entry name" value="Nucleotide_cyclase"/>
</dbReference>